<dbReference type="Proteomes" id="UP000319004">
    <property type="component" value="Chromosome"/>
</dbReference>
<dbReference type="KEGG" id="snep:Enr13x_44780"/>
<dbReference type="Gene3D" id="3.40.30.10">
    <property type="entry name" value="Glutaredoxin"/>
    <property type="match status" value="1"/>
</dbReference>
<reference evidence="1 2" key="1">
    <citation type="submission" date="2019-03" db="EMBL/GenBank/DDBJ databases">
        <title>Deep-cultivation of Planctomycetes and their phenomic and genomic characterization uncovers novel biology.</title>
        <authorList>
            <person name="Wiegand S."/>
            <person name="Jogler M."/>
            <person name="Boedeker C."/>
            <person name="Pinto D."/>
            <person name="Vollmers J."/>
            <person name="Rivas-Marin E."/>
            <person name="Kohn T."/>
            <person name="Peeters S.H."/>
            <person name="Heuer A."/>
            <person name="Rast P."/>
            <person name="Oberbeckmann S."/>
            <person name="Bunk B."/>
            <person name="Jeske O."/>
            <person name="Meyerdierks A."/>
            <person name="Storesund J.E."/>
            <person name="Kallscheuer N."/>
            <person name="Luecker S."/>
            <person name="Lage O.M."/>
            <person name="Pohl T."/>
            <person name="Merkel B.J."/>
            <person name="Hornburger P."/>
            <person name="Mueller R.-W."/>
            <person name="Bruemmer F."/>
            <person name="Labrenz M."/>
            <person name="Spormann A.M."/>
            <person name="Op den Camp H."/>
            <person name="Overmann J."/>
            <person name="Amann R."/>
            <person name="Jetten M.S.M."/>
            <person name="Mascher T."/>
            <person name="Medema M.H."/>
            <person name="Devos D.P."/>
            <person name="Kaster A.-K."/>
            <person name="Ovreas L."/>
            <person name="Rohde M."/>
            <person name="Galperin M.Y."/>
            <person name="Jogler C."/>
        </authorList>
    </citation>
    <scope>NUCLEOTIDE SEQUENCE [LARGE SCALE GENOMIC DNA]</scope>
    <source>
        <strain evidence="1 2">Enr13</strain>
    </source>
</reference>
<dbReference type="CDD" id="cd02980">
    <property type="entry name" value="TRX_Fd_family"/>
    <property type="match status" value="1"/>
</dbReference>
<name>A0A518HUT6_9BACT</name>
<dbReference type="OrthoDB" id="9761899at2"/>
<keyword evidence="2" id="KW-1185">Reference proteome</keyword>
<dbReference type="EMBL" id="CP037423">
    <property type="protein sequence ID" value="QDV44610.1"/>
    <property type="molecule type" value="Genomic_DNA"/>
</dbReference>
<dbReference type="InterPro" id="IPR036249">
    <property type="entry name" value="Thioredoxin-like_sf"/>
</dbReference>
<sequence length="119" mass="13129">MNLNSARKKATKLRLHQVEYTLVVCMDRKTAKCCSGKAMEETWRHIKHCCKQHRKAGRSVVLRIKAGCIGVCKGGPIVGVLPDGIWYGDCTPQVIDRIFDEHLGQGSVVESHVIASPSS</sequence>
<gene>
    <name evidence="1" type="primary">fdx4</name>
    <name evidence="1" type="ORF">Enr13x_44780</name>
</gene>
<dbReference type="SUPFAM" id="SSF52833">
    <property type="entry name" value="Thioredoxin-like"/>
    <property type="match status" value="1"/>
</dbReference>
<evidence type="ECO:0000313" key="2">
    <source>
        <dbReference type="Proteomes" id="UP000319004"/>
    </source>
</evidence>
<protein>
    <submittedName>
        <fullName evidence="1">Ferredoxin, 2Fe-2S</fullName>
    </submittedName>
</protein>
<proteinExistence type="predicted"/>
<dbReference type="AlphaFoldDB" id="A0A518HUT6"/>
<dbReference type="RefSeq" id="WP_145388921.1">
    <property type="nucleotide sequence ID" value="NZ_CP037423.1"/>
</dbReference>
<evidence type="ECO:0000313" key="1">
    <source>
        <dbReference type="EMBL" id="QDV44610.1"/>
    </source>
</evidence>
<organism evidence="1 2">
    <name type="scientific">Stieleria neptunia</name>
    <dbReference type="NCBI Taxonomy" id="2527979"/>
    <lineage>
        <taxon>Bacteria</taxon>
        <taxon>Pseudomonadati</taxon>
        <taxon>Planctomycetota</taxon>
        <taxon>Planctomycetia</taxon>
        <taxon>Pirellulales</taxon>
        <taxon>Pirellulaceae</taxon>
        <taxon>Stieleria</taxon>
    </lineage>
</organism>
<accession>A0A518HUT6</accession>